<dbReference type="EC" id="5.6.2.2" evidence="10"/>
<organism evidence="14 15">
    <name type="scientific">Xenorhabdus stockiae</name>
    <dbReference type="NCBI Taxonomy" id="351614"/>
    <lineage>
        <taxon>Bacteria</taxon>
        <taxon>Pseudomonadati</taxon>
        <taxon>Pseudomonadota</taxon>
        <taxon>Gammaproteobacteria</taxon>
        <taxon>Enterobacterales</taxon>
        <taxon>Morganellaceae</taxon>
        <taxon>Xenorhabdus</taxon>
    </lineage>
</organism>
<dbReference type="NCBIfam" id="NF004043">
    <property type="entry name" value="PRK05560.1"/>
    <property type="match status" value="1"/>
</dbReference>
<dbReference type="GO" id="GO:0009330">
    <property type="term" value="C:DNA topoisomerase type II (double strand cut, ATP-hydrolyzing) complex"/>
    <property type="evidence" value="ECO:0007669"/>
    <property type="project" value="TreeGrafter"/>
</dbReference>
<dbReference type="SUPFAM" id="SSF101904">
    <property type="entry name" value="GyrA/ParC C-terminal domain-like"/>
    <property type="match status" value="1"/>
</dbReference>
<accession>A0A2D0KWY7</accession>
<dbReference type="FunFam" id="2.120.10.90:FF:000002">
    <property type="entry name" value="DNA gyrase subunit A"/>
    <property type="match status" value="1"/>
</dbReference>
<keyword evidence="3 10" id="KW-0963">Cytoplasm</keyword>
<dbReference type="GO" id="GO:0034335">
    <property type="term" value="F:DNA negative supercoiling activity"/>
    <property type="evidence" value="ECO:0007669"/>
    <property type="project" value="UniProtKB-ARBA"/>
</dbReference>
<comment type="subcellular location">
    <subcellularLocation>
        <location evidence="10">Cytoplasm</location>
    </subcellularLocation>
</comment>
<dbReference type="Gene3D" id="1.10.268.10">
    <property type="entry name" value="Topoisomerase, domain 3"/>
    <property type="match status" value="1"/>
</dbReference>
<evidence type="ECO:0000256" key="1">
    <source>
        <dbReference type="ARBA" id="ARBA00000185"/>
    </source>
</evidence>
<keyword evidence="6 10" id="KW-0799">Topoisomerase</keyword>
<evidence type="ECO:0000256" key="3">
    <source>
        <dbReference type="ARBA" id="ARBA00022490"/>
    </source>
</evidence>
<feature type="region of interest" description="Disordered" evidence="12">
    <location>
        <begin position="848"/>
        <end position="880"/>
    </location>
</feature>
<dbReference type="GO" id="GO:0005524">
    <property type="term" value="F:ATP binding"/>
    <property type="evidence" value="ECO:0007669"/>
    <property type="project" value="UniProtKB-UniRule"/>
</dbReference>
<dbReference type="InterPro" id="IPR013760">
    <property type="entry name" value="Topo_IIA-like_dom_sf"/>
</dbReference>
<evidence type="ECO:0000313" key="14">
    <source>
        <dbReference type="EMBL" id="PHM67727.1"/>
    </source>
</evidence>
<dbReference type="GO" id="GO:0005694">
    <property type="term" value="C:chromosome"/>
    <property type="evidence" value="ECO:0007669"/>
    <property type="project" value="InterPro"/>
</dbReference>
<evidence type="ECO:0000256" key="7">
    <source>
        <dbReference type="ARBA" id="ARBA00023125"/>
    </source>
</evidence>
<evidence type="ECO:0000256" key="10">
    <source>
        <dbReference type="HAMAP-Rule" id="MF_01897"/>
    </source>
</evidence>
<dbReference type="SUPFAM" id="SSF56719">
    <property type="entry name" value="Type II DNA topoisomerase"/>
    <property type="match status" value="1"/>
</dbReference>
<keyword evidence="4 10" id="KW-0547">Nucleotide-binding</keyword>
<keyword evidence="8 10" id="KW-0413">Isomerase</keyword>
<keyword evidence="5 10" id="KW-0067">ATP-binding</keyword>
<evidence type="ECO:0000313" key="15">
    <source>
        <dbReference type="Proteomes" id="UP000222366"/>
    </source>
</evidence>
<evidence type="ECO:0000256" key="2">
    <source>
        <dbReference type="ARBA" id="ARBA00008263"/>
    </source>
</evidence>
<dbReference type="AlphaFoldDB" id="A0A2D0KWY7"/>
<dbReference type="GO" id="GO:0003677">
    <property type="term" value="F:DNA binding"/>
    <property type="evidence" value="ECO:0007669"/>
    <property type="project" value="UniProtKB-UniRule"/>
</dbReference>
<dbReference type="Gene3D" id="3.30.1360.40">
    <property type="match status" value="1"/>
</dbReference>
<comment type="catalytic activity">
    <reaction evidence="1 10 11">
        <text>ATP-dependent breakage, passage and rejoining of double-stranded DNA.</text>
        <dbReference type="EC" id="5.6.2.2"/>
    </reaction>
</comment>
<dbReference type="Proteomes" id="UP000222366">
    <property type="component" value="Unassembled WGS sequence"/>
</dbReference>
<dbReference type="CDD" id="cd00187">
    <property type="entry name" value="TOP4c"/>
    <property type="match status" value="1"/>
</dbReference>
<dbReference type="Pfam" id="PF03989">
    <property type="entry name" value="DNA_gyraseA_C"/>
    <property type="match status" value="7"/>
</dbReference>
<comment type="function">
    <text evidence="9">Negative supercoiling favors strand separation, and DNA replication, transcription, recombination and repair, all of which involve strand separation. Type II topoisomerases break and join 2 DNA strands simultaneously in an ATP-dependent manner.</text>
</comment>
<comment type="subunit">
    <text evidence="10">Heterotetramer, composed of two GyrA and two GyrB chains. In the heterotetramer, GyrA contains the active site tyrosine that forms a transient covalent intermediate with DNA, while GyrB binds cofactors and catalyzes ATP hydrolysis.</text>
</comment>
<comment type="similarity">
    <text evidence="2 10">Belongs to the type II topoisomerase GyrA/ParC subunit family.</text>
</comment>
<dbReference type="RefSeq" id="WP_099108350.1">
    <property type="nucleotide sequence ID" value="NZ_CAWNRH010000001.1"/>
</dbReference>
<dbReference type="FunFam" id="3.90.199.10:FF:000001">
    <property type="entry name" value="DNA gyrase subunit A"/>
    <property type="match status" value="1"/>
</dbReference>
<evidence type="ECO:0000256" key="9">
    <source>
        <dbReference type="ARBA" id="ARBA00058442"/>
    </source>
</evidence>
<dbReference type="Gene3D" id="2.120.10.90">
    <property type="entry name" value="DNA gyrase/topoisomerase IV, subunit A, C-terminal"/>
    <property type="match status" value="1"/>
</dbReference>
<protein>
    <recommendedName>
        <fullName evidence="10">DNA gyrase subunit A</fullName>
        <ecNumber evidence="10">5.6.2.2</ecNumber>
    </recommendedName>
</protein>
<feature type="domain" description="Topo IIA-type catalytic" evidence="13">
    <location>
        <begin position="34"/>
        <end position="533"/>
    </location>
</feature>
<evidence type="ECO:0000256" key="5">
    <source>
        <dbReference type="ARBA" id="ARBA00022840"/>
    </source>
</evidence>
<evidence type="ECO:0000259" key="13">
    <source>
        <dbReference type="PROSITE" id="PS52040"/>
    </source>
</evidence>
<dbReference type="InterPro" id="IPR013758">
    <property type="entry name" value="Topo_IIA_A/C_ab"/>
</dbReference>
<dbReference type="NCBIfam" id="TIGR01063">
    <property type="entry name" value="gyrA"/>
    <property type="match status" value="1"/>
</dbReference>
<evidence type="ECO:0000256" key="8">
    <source>
        <dbReference type="ARBA" id="ARBA00023235"/>
    </source>
</evidence>
<comment type="miscellaneous">
    <text evidence="10">Few gyrases are as efficient as E.coli at forming negative supercoils. Not all organisms have 2 type II topoisomerases; in organisms with a single type II topoisomerase this enzyme also has to decatenate newly replicated chromosomes.</text>
</comment>
<dbReference type="Pfam" id="PF00521">
    <property type="entry name" value="DNA_topoisoIV"/>
    <property type="match status" value="1"/>
</dbReference>
<dbReference type="Gene3D" id="3.90.199.10">
    <property type="entry name" value="Topoisomerase II, domain 5"/>
    <property type="match status" value="1"/>
</dbReference>
<feature type="short sequence motif" description="GyrA-box" evidence="10">
    <location>
        <begin position="560"/>
        <end position="566"/>
    </location>
</feature>
<comment type="caution">
    <text evidence="14">The sequence shown here is derived from an EMBL/GenBank/DDBJ whole genome shotgun (WGS) entry which is preliminary data.</text>
</comment>
<dbReference type="EMBL" id="NJAJ01000001">
    <property type="protein sequence ID" value="PHM67727.1"/>
    <property type="molecule type" value="Genomic_DNA"/>
</dbReference>
<reference evidence="14 15" key="1">
    <citation type="journal article" date="2017" name="Nat. Microbiol.">
        <title>Natural product diversity associated with the nematode symbionts Photorhabdus and Xenorhabdus.</title>
        <authorList>
            <person name="Tobias N.J."/>
            <person name="Wolff H."/>
            <person name="Djahanschiri B."/>
            <person name="Grundmann F."/>
            <person name="Kronenwerth M."/>
            <person name="Shi Y.M."/>
            <person name="Simonyi S."/>
            <person name="Grun P."/>
            <person name="Shapiro-Ilan D."/>
            <person name="Pidot S.J."/>
            <person name="Stinear T.P."/>
            <person name="Ebersberger I."/>
            <person name="Bode H.B."/>
        </authorList>
    </citation>
    <scope>NUCLEOTIDE SEQUENCE [LARGE SCALE GENOMIC DNA]</scope>
    <source>
        <strain evidence="14 15">DSM 17904</strain>
    </source>
</reference>
<name>A0A2D0KWY7_9GAMM</name>
<dbReference type="InterPro" id="IPR035516">
    <property type="entry name" value="Gyrase/topoIV_suA_C"/>
</dbReference>
<dbReference type="NCBIfam" id="NF004044">
    <property type="entry name" value="PRK05561.1"/>
    <property type="match status" value="1"/>
</dbReference>
<gene>
    <name evidence="10" type="primary">gyrA</name>
    <name evidence="14" type="ORF">Xsto_00014</name>
</gene>
<feature type="active site" description="O-(5'-phospho-DNA)-tyrosine intermediate" evidence="10 11">
    <location>
        <position position="122"/>
    </location>
</feature>
<dbReference type="GO" id="GO:0006261">
    <property type="term" value="P:DNA-templated DNA replication"/>
    <property type="evidence" value="ECO:0007669"/>
    <property type="project" value="UniProtKB-UniRule"/>
</dbReference>
<feature type="compositionally biased region" description="Acidic residues" evidence="12">
    <location>
        <begin position="855"/>
        <end position="880"/>
    </location>
</feature>
<dbReference type="InterPro" id="IPR013757">
    <property type="entry name" value="Topo_IIA_A_a_sf"/>
</dbReference>
<evidence type="ECO:0000256" key="12">
    <source>
        <dbReference type="SAM" id="MobiDB-lite"/>
    </source>
</evidence>
<dbReference type="InterPro" id="IPR002205">
    <property type="entry name" value="Topo_IIA_dom_A"/>
</dbReference>
<evidence type="ECO:0000256" key="11">
    <source>
        <dbReference type="PROSITE-ProRule" id="PRU01384"/>
    </source>
</evidence>
<dbReference type="InterPro" id="IPR050220">
    <property type="entry name" value="Type_II_DNA_Topoisomerases"/>
</dbReference>
<dbReference type="PROSITE" id="PS52040">
    <property type="entry name" value="TOPO_IIA"/>
    <property type="match status" value="1"/>
</dbReference>
<evidence type="ECO:0000256" key="6">
    <source>
        <dbReference type="ARBA" id="ARBA00023029"/>
    </source>
</evidence>
<dbReference type="PANTHER" id="PTHR43493">
    <property type="entry name" value="DNA GYRASE/TOPOISOMERASE SUBUNIT A"/>
    <property type="match status" value="1"/>
</dbReference>
<dbReference type="HAMAP" id="MF_01897">
    <property type="entry name" value="GyrA"/>
    <property type="match status" value="1"/>
</dbReference>
<sequence>MSDIAREITPVNIEEELKSSYLDYAMSVIVGRALPDVRDGLKPVHRRVLFAMNVLGNDWNKPYKKSARVVGDVIGKYHPHGDTAVYDTIVRLAQPFSMRYMLVDGQGNFGSVDGDSAAAMRYTEVRMSKIAHELLADLEKETVDFVPNYDGTEQIPDVMPTRIPNLLVNGSSGIAVGMATNIPPHNLSEVIDGCLAYIDDENISIEGLMEYIPGPDFPTAAIINGRRGIQEAYRTGRGKVYIRARAEVETDEKNGRETIIVNEIPYQVNKARLIEKIAELVKDKRIEGISALRDESDKDGMRIVIEVKRDAVGEVVLNNLYSLTQLQVSFGINMVALHQGQPKLLNLKEILSAFVSHRREVVTRRTIFELRKARDRAHILEALAIALANIDPVIELIRRAPTPAEAKANLISQAWELGNVAAMLAQAGDDAARPEWLEPEFGIRDGKYYLTEQQAQAILDLRLQKLTGLEHEKLLDEYRELLKVIAELMFILESPERLLEVIREELLAIKEQYNDKRRTELTENSADINIEDLINQEDVVVTLSHQGYVKYQPLSDYEAQRRGGKGKSAARIKEEDFIERLLVANTHDTILCFSNKGKMYWLKVYQLPEASRGARGRPIVNLLPLGQDERITAILPVREYEEGLNIFMATASGVVKKTKLSEFSRPRSAGIIAVNLNEGDELIGVDLTDGSNEVMLFSAQGKVVRFLEEEEETLEDGTVRVKGVRAMGRTATGVRGIKLAEGDKVVSLIIPRGEGQILTVTENGYGKRTAEKEYPTKSRATQGVISIKVSERNGNVIGAIQVEPTDQIMMITDAGTLVRTRVSEVSTVGRNTQGVTLIRTAEDEKVVGLQRVAEPDDDEDEDGNIVTPSDEEGNGAENQE</sequence>
<dbReference type="GO" id="GO:0005737">
    <property type="term" value="C:cytoplasm"/>
    <property type="evidence" value="ECO:0007669"/>
    <property type="project" value="UniProtKB-SubCell"/>
</dbReference>
<dbReference type="PANTHER" id="PTHR43493:SF5">
    <property type="entry name" value="DNA GYRASE SUBUNIT A, CHLOROPLASTIC_MITOCHONDRIAL"/>
    <property type="match status" value="1"/>
</dbReference>
<dbReference type="SMART" id="SM00434">
    <property type="entry name" value="TOP4c"/>
    <property type="match status" value="1"/>
</dbReference>
<dbReference type="InterPro" id="IPR006691">
    <property type="entry name" value="GyrA/parC_rep"/>
</dbReference>
<dbReference type="FunFam" id="3.30.1360.40:FF:000002">
    <property type="entry name" value="DNA gyrase subunit A"/>
    <property type="match status" value="1"/>
</dbReference>
<evidence type="ECO:0000256" key="4">
    <source>
        <dbReference type="ARBA" id="ARBA00022741"/>
    </source>
</evidence>
<comment type="function">
    <text evidence="10">A type II topoisomerase that negatively supercoils closed circular double-stranded (ds) DNA in an ATP-dependent manner to modulate DNA topology and maintain chromosomes in an underwound state. Negative supercoiling favors strand separation, and DNA replication, transcription, recombination and repair, all of which involve strand separation. Also able to catalyze the interconversion of other topological isomers of dsDNA rings, including catenanes and knotted rings. Type II topoisomerases break and join 2 DNA strands simultaneously in an ATP-dependent manner.</text>
</comment>
<dbReference type="GO" id="GO:0006265">
    <property type="term" value="P:DNA topological change"/>
    <property type="evidence" value="ECO:0007669"/>
    <property type="project" value="UniProtKB-UniRule"/>
</dbReference>
<dbReference type="InterPro" id="IPR005743">
    <property type="entry name" value="GyrA"/>
</dbReference>
<keyword evidence="15" id="KW-1185">Reference proteome</keyword>
<keyword evidence="7 10" id="KW-0238">DNA-binding</keyword>
<proteinExistence type="inferred from homology"/>